<evidence type="ECO:0000256" key="2">
    <source>
        <dbReference type="ARBA" id="ARBA00022517"/>
    </source>
</evidence>
<evidence type="ECO:0000256" key="5">
    <source>
        <dbReference type="ARBA" id="ARBA00022759"/>
    </source>
</evidence>
<reference evidence="9 10" key="1">
    <citation type="submission" date="2016-11" db="EMBL/GenBank/DDBJ databases">
        <authorList>
            <person name="Jaros S."/>
            <person name="Januszkiewicz K."/>
            <person name="Wedrychowicz H."/>
        </authorList>
    </citation>
    <scope>NUCLEOTIDE SEQUENCE [LARGE SCALE GENOMIC DNA]</scope>
    <source>
        <strain evidence="9 10">CGMCC 1.7049</strain>
    </source>
</reference>
<accession>A0A1M5N860</accession>
<protein>
    <recommendedName>
        <fullName evidence="8">Endoribonuclease YbeY</fullName>
        <ecNumber evidence="8">3.1.-.-</ecNumber>
    </recommendedName>
</protein>
<keyword evidence="2 8" id="KW-0690">Ribosome biogenesis</keyword>
<dbReference type="Pfam" id="PF02130">
    <property type="entry name" value="YbeY"/>
    <property type="match status" value="1"/>
</dbReference>
<evidence type="ECO:0000256" key="7">
    <source>
        <dbReference type="ARBA" id="ARBA00022833"/>
    </source>
</evidence>
<dbReference type="EC" id="3.1.-.-" evidence="8"/>
<dbReference type="RefSeq" id="WP_072896437.1">
    <property type="nucleotide sequence ID" value="NZ_FQWZ01000003.1"/>
</dbReference>
<dbReference type="OrthoDB" id="9807740at2"/>
<keyword evidence="5 8" id="KW-0255">Endonuclease</keyword>
<gene>
    <name evidence="8" type="primary">ybeY</name>
    <name evidence="9" type="ORF">SAMN04488068_1688</name>
</gene>
<keyword evidence="6 8" id="KW-0378">Hydrolase</keyword>
<dbReference type="InterPro" id="IPR023091">
    <property type="entry name" value="MetalPrtase_cat_dom_sf_prd"/>
</dbReference>
<evidence type="ECO:0000313" key="10">
    <source>
        <dbReference type="Proteomes" id="UP000199758"/>
    </source>
</evidence>
<organism evidence="9 10">
    <name type="scientific">Hydrocarboniphaga daqingensis</name>
    <dbReference type="NCBI Taxonomy" id="490188"/>
    <lineage>
        <taxon>Bacteria</taxon>
        <taxon>Pseudomonadati</taxon>
        <taxon>Pseudomonadota</taxon>
        <taxon>Gammaproteobacteria</taxon>
        <taxon>Nevskiales</taxon>
        <taxon>Nevskiaceae</taxon>
        <taxon>Hydrocarboniphaga</taxon>
    </lineage>
</organism>
<comment type="similarity">
    <text evidence="1 8">Belongs to the endoribonuclease YbeY family.</text>
</comment>
<dbReference type="GO" id="GO:0004521">
    <property type="term" value="F:RNA endonuclease activity"/>
    <property type="evidence" value="ECO:0007669"/>
    <property type="project" value="UniProtKB-UniRule"/>
</dbReference>
<keyword evidence="3 8" id="KW-0540">Nuclease</keyword>
<name>A0A1M5N860_9GAMM</name>
<dbReference type="GO" id="GO:0004222">
    <property type="term" value="F:metalloendopeptidase activity"/>
    <property type="evidence" value="ECO:0007669"/>
    <property type="project" value="InterPro"/>
</dbReference>
<dbReference type="Gene3D" id="3.40.390.30">
    <property type="entry name" value="Metalloproteases ('zincins'), catalytic domain"/>
    <property type="match status" value="1"/>
</dbReference>
<dbReference type="PANTHER" id="PTHR46986:SF1">
    <property type="entry name" value="ENDORIBONUCLEASE YBEY, CHLOROPLASTIC"/>
    <property type="match status" value="1"/>
</dbReference>
<evidence type="ECO:0000313" key="9">
    <source>
        <dbReference type="EMBL" id="SHG85744.1"/>
    </source>
</evidence>
<keyword evidence="10" id="KW-1185">Reference proteome</keyword>
<dbReference type="EMBL" id="FQWZ01000003">
    <property type="protein sequence ID" value="SHG85744.1"/>
    <property type="molecule type" value="Genomic_DNA"/>
</dbReference>
<keyword evidence="4 8" id="KW-0479">Metal-binding</keyword>
<sequence>MNDILIQRCVPPAGIPSATTLRTWATAALGDKTGELAIRIVDAVESQDLNFRYRHKNKPTNVLSFPYDGETFGVPMWGDIVICAAVVEAEAREQGKPLRAHWAHMVVHGCLHLLGYDHQTDAEAEVMERHERSILAGLGFPDPYEVDHGDAA</sequence>
<keyword evidence="7 8" id="KW-0862">Zinc</keyword>
<keyword evidence="8" id="KW-0963">Cytoplasm</keyword>
<dbReference type="PROSITE" id="PS01306">
    <property type="entry name" value="UPF0054"/>
    <property type="match status" value="1"/>
</dbReference>
<evidence type="ECO:0000256" key="6">
    <source>
        <dbReference type="ARBA" id="ARBA00022801"/>
    </source>
</evidence>
<dbReference type="AlphaFoldDB" id="A0A1M5N860"/>
<dbReference type="GO" id="GO:0008270">
    <property type="term" value="F:zinc ion binding"/>
    <property type="evidence" value="ECO:0007669"/>
    <property type="project" value="UniProtKB-UniRule"/>
</dbReference>
<dbReference type="GO" id="GO:0006364">
    <property type="term" value="P:rRNA processing"/>
    <property type="evidence" value="ECO:0007669"/>
    <property type="project" value="UniProtKB-UniRule"/>
</dbReference>
<feature type="binding site" evidence="8">
    <location>
        <position position="118"/>
    </location>
    <ligand>
        <name>Zn(2+)</name>
        <dbReference type="ChEBI" id="CHEBI:29105"/>
        <note>catalytic</note>
    </ligand>
</feature>
<comment type="function">
    <text evidence="8">Single strand-specific metallo-endoribonuclease involved in late-stage 70S ribosome quality control and in maturation of the 3' terminus of the 16S rRNA.</text>
</comment>
<evidence type="ECO:0000256" key="1">
    <source>
        <dbReference type="ARBA" id="ARBA00010875"/>
    </source>
</evidence>
<dbReference type="GO" id="GO:0005737">
    <property type="term" value="C:cytoplasm"/>
    <property type="evidence" value="ECO:0007669"/>
    <property type="project" value="UniProtKB-SubCell"/>
</dbReference>
<comment type="cofactor">
    <cofactor evidence="8">
        <name>Zn(2+)</name>
        <dbReference type="ChEBI" id="CHEBI:29105"/>
    </cofactor>
    <text evidence="8">Binds 1 zinc ion.</text>
</comment>
<proteinExistence type="inferred from homology"/>
<feature type="binding site" evidence="8">
    <location>
        <position position="108"/>
    </location>
    <ligand>
        <name>Zn(2+)</name>
        <dbReference type="ChEBI" id="CHEBI:29105"/>
        <note>catalytic</note>
    </ligand>
</feature>
<keyword evidence="8" id="KW-0698">rRNA processing</keyword>
<evidence type="ECO:0000256" key="8">
    <source>
        <dbReference type="HAMAP-Rule" id="MF_00009"/>
    </source>
</evidence>
<dbReference type="SUPFAM" id="SSF55486">
    <property type="entry name" value="Metalloproteases ('zincins'), catalytic domain"/>
    <property type="match status" value="1"/>
</dbReference>
<dbReference type="PANTHER" id="PTHR46986">
    <property type="entry name" value="ENDORIBONUCLEASE YBEY, CHLOROPLASTIC"/>
    <property type="match status" value="1"/>
</dbReference>
<dbReference type="InterPro" id="IPR020549">
    <property type="entry name" value="YbeY_CS"/>
</dbReference>
<dbReference type="NCBIfam" id="TIGR00043">
    <property type="entry name" value="rRNA maturation RNase YbeY"/>
    <property type="match status" value="1"/>
</dbReference>
<evidence type="ECO:0000256" key="3">
    <source>
        <dbReference type="ARBA" id="ARBA00022722"/>
    </source>
</evidence>
<evidence type="ECO:0000256" key="4">
    <source>
        <dbReference type="ARBA" id="ARBA00022723"/>
    </source>
</evidence>
<dbReference type="Proteomes" id="UP000199758">
    <property type="component" value="Unassembled WGS sequence"/>
</dbReference>
<feature type="binding site" evidence="8">
    <location>
        <position position="112"/>
    </location>
    <ligand>
        <name>Zn(2+)</name>
        <dbReference type="ChEBI" id="CHEBI:29105"/>
        <note>catalytic</note>
    </ligand>
</feature>
<comment type="subcellular location">
    <subcellularLocation>
        <location evidence="8">Cytoplasm</location>
    </subcellularLocation>
</comment>
<dbReference type="STRING" id="490188.SAMN04488068_1688"/>
<dbReference type="HAMAP" id="MF_00009">
    <property type="entry name" value="Endoribonucl_YbeY"/>
    <property type="match status" value="1"/>
</dbReference>
<dbReference type="InterPro" id="IPR002036">
    <property type="entry name" value="YbeY"/>
</dbReference>